<dbReference type="SUPFAM" id="SSF46565">
    <property type="entry name" value="Chaperone J-domain"/>
    <property type="match status" value="1"/>
</dbReference>
<dbReference type="AlphaFoldDB" id="A0A314Y5M0"/>
<dbReference type="InterPro" id="IPR022226">
    <property type="entry name" value="DUF3752"/>
</dbReference>
<dbReference type="SMART" id="SM00271">
    <property type="entry name" value="DnaJ"/>
    <property type="match status" value="1"/>
</dbReference>
<dbReference type="CDD" id="cd06257">
    <property type="entry name" value="DnaJ"/>
    <property type="match status" value="1"/>
</dbReference>
<dbReference type="Gene3D" id="1.10.287.110">
    <property type="entry name" value="DnaJ domain"/>
    <property type="match status" value="1"/>
</dbReference>
<evidence type="ECO:0000313" key="3">
    <source>
        <dbReference type="EMBL" id="PQP99357.1"/>
    </source>
</evidence>
<feature type="compositionally biased region" description="Basic residues" evidence="1">
    <location>
        <begin position="34"/>
        <end position="43"/>
    </location>
</feature>
<dbReference type="STRING" id="2094558.A0A314Y5M0"/>
<comment type="caution">
    <text evidence="3">The sequence shown here is derived from an EMBL/GenBank/DDBJ whole genome shotgun (WGS) entry which is preliminary data.</text>
</comment>
<evidence type="ECO:0000313" key="4">
    <source>
        <dbReference type="Proteomes" id="UP000250321"/>
    </source>
</evidence>
<feature type="compositionally biased region" description="Basic and acidic residues" evidence="1">
    <location>
        <begin position="74"/>
        <end position="84"/>
    </location>
</feature>
<name>A0A314Y5M0_PRUYE</name>
<feature type="domain" description="J" evidence="2">
    <location>
        <begin position="304"/>
        <end position="378"/>
    </location>
</feature>
<protein>
    <recommendedName>
        <fullName evidence="2">J domain-containing protein</fullName>
    </recommendedName>
</protein>
<dbReference type="PANTHER" id="PTHR47422">
    <property type="entry name" value="DNAJ HEAT SHOCK N-TERMINAL DOMAIN-CONTAINING PROTEIN"/>
    <property type="match status" value="1"/>
</dbReference>
<organism evidence="3 4">
    <name type="scientific">Prunus yedoensis var. nudiflora</name>
    <dbReference type="NCBI Taxonomy" id="2094558"/>
    <lineage>
        <taxon>Eukaryota</taxon>
        <taxon>Viridiplantae</taxon>
        <taxon>Streptophyta</taxon>
        <taxon>Embryophyta</taxon>
        <taxon>Tracheophyta</taxon>
        <taxon>Spermatophyta</taxon>
        <taxon>Magnoliopsida</taxon>
        <taxon>eudicotyledons</taxon>
        <taxon>Gunneridae</taxon>
        <taxon>Pentapetalae</taxon>
        <taxon>rosids</taxon>
        <taxon>fabids</taxon>
        <taxon>Rosales</taxon>
        <taxon>Rosaceae</taxon>
        <taxon>Amygdaloideae</taxon>
        <taxon>Amygdaleae</taxon>
        <taxon>Prunus</taxon>
    </lineage>
</organism>
<dbReference type="PROSITE" id="PS50076">
    <property type="entry name" value="DNAJ_2"/>
    <property type="match status" value="1"/>
</dbReference>
<dbReference type="InterPro" id="IPR001623">
    <property type="entry name" value="DnaJ_domain"/>
</dbReference>
<dbReference type="PANTHER" id="PTHR47422:SF1">
    <property type="entry name" value="DNAJ HEAT SHOCK N-TERMINAL DOMAIN-CONTAINING PROTEIN"/>
    <property type="match status" value="1"/>
</dbReference>
<evidence type="ECO:0000259" key="2">
    <source>
        <dbReference type="PROSITE" id="PS50076"/>
    </source>
</evidence>
<evidence type="ECO:0000256" key="1">
    <source>
        <dbReference type="SAM" id="MobiDB-lite"/>
    </source>
</evidence>
<dbReference type="OrthoDB" id="342454at2759"/>
<keyword evidence="4" id="KW-1185">Reference proteome</keyword>
<dbReference type="Pfam" id="PF00226">
    <property type="entry name" value="DnaJ"/>
    <property type="match status" value="1"/>
</dbReference>
<dbReference type="Proteomes" id="UP000250321">
    <property type="component" value="Unassembled WGS sequence"/>
</dbReference>
<proteinExistence type="predicted"/>
<gene>
    <name evidence="3" type="ORF">Pyn_21852</name>
</gene>
<dbReference type="EMBL" id="PJQY01001825">
    <property type="protein sequence ID" value="PQP99357.1"/>
    <property type="molecule type" value="Genomic_DNA"/>
</dbReference>
<feature type="compositionally biased region" description="Basic residues" evidence="1">
    <location>
        <begin position="52"/>
        <end position="73"/>
    </location>
</feature>
<accession>A0A314Y5M0</accession>
<reference evidence="3 4" key="1">
    <citation type="submission" date="2018-02" db="EMBL/GenBank/DDBJ databases">
        <title>Draft genome of wild Prunus yedoensis var. nudiflora.</title>
        <authorList>
            <person name="Baek S."/>
            <person name="Kim J.-H."/>
            <person name="Choi K."/>
            <person name="Kim G.-B."/>
            <person name="Cho A."/>
            <person name="Jang H."/>
            <person name="Shin C.-H."/>
            <person name="Yu H.-J."/>
            <person name="Mun J.-H."/>
        </authorList>
    </citation>
    <scope>NUCLEOTIDE SEQUENCE [LARGE SCALE GENOMIC DNA]</scope>
    <source>
        <strain evidence="4">cv. Jeju island</strain>
        <tissue evidence="3">Leaf</tissue>
    </source>
</reference>
<dbReference type="PRINTS" id="PR00625">
    <property type="entry name" value="JDOMAIN"/>
</dbReference>
<sequence>MGSKSKRKKHFNDTSDDDSSLSSSSSSEESERSSKRHRRHRHRKDDSSRREKERRRERREKRRSKRETRRRKSKKEDNKKRAYGVDDDSGSGGSLSGDDSDPGRSRAEPQAILQGLFNEFPNVGNDLKQLLEMIDGGQAVDIKGISERSLIKHLRKLFLALNLKQNDGVFLLPSNVRPTLEVVGLMIQTSLEPKSGLNEMHPKQLDKEHRQVAGENNRTVPCMEDDDTGPKRRVIGPVMPSAELLAAAAKLTDAQAELREAELEEDSEFFIGPPPPAMVAETASANEAERFEEVTRIMDAADDSLYDILGANQNMSAENIKKRYWKMSLLVHPDKCSHPQAQQAFVKLNKAFKELQDPDKRKVLDDKIKLKEEHERFKVELKAMREAAQWRKLQGISMEGDDELLADMDVKVAPKRDEWMTTLPPEKKHGMPPTQSTRFNKSTKEGRGDTSAWTDTPSDRAQKAKMGYLEAYNEAAALLQMRRKRKSRVQMQNWWTNTIKKNDQNHWCKNTKRRLQSVQRENSSNRQRRTGWGNIRGSLGIVRRICQVGGKV</sequence>
<dbReference type="InterPro" id="IPR036869">
    <property type="entry name" value="J_dom_sf"/>
</dbReference>
<feature type="region of interest" description="Disordered" evidence="1">
    <location>
        <begin position="422"/>
        <end position="460"/>
    </location>
</feature>
<dbReference type="Pfam" id="PF12572">
    <property type="entry name" value="DUF3752"/>
    <property type="match status" value="1"/>
</dbReference>
<feature type="compositionally biased region" description="Basic residues" evidence="1">
    <location>
        <begin position="1"/>
        <end position="10"/>
    </location>
</feature>
<feature type="region of interest" description="Disordered" evidence="1">
    <location>
        <begin position="1"/>
        <end position="106"/>
    </location>
</feature>